<dbReference type="KEGG" id="apro:F751_5908"/>
<feature type="region of interest" description="Disordered" evidence="1">
    <location>
        <begin position="13"/>
        <end position="36"/>
    </location>
</feature>
<proteinExistence type="predicted"/>
<dbReference type="AlphaFoldDB" id="A0A087SR00"/>
<dbReference type="RefSeq" id="XP_011401167.1">
    <property type="nucleotide sequence ID" value="XM_011402865.1"/>
</dbReference>
<protein>
    <submittedName>
        <fullName evidence="2">Uncharacterized protein</fullName>
    </submittedName>
</protein>
<accession>A0A087SR00</accession>
<evidence type="ECO:0000256" key="1">
    <source>
        <dbReference type="SAM" id="MobiDB-lite"/>
    </source>
</evidence>
<organism evidence="2 3">
    <name type="scientific">Auxenochlorella protothecoides</name>
    <name type="common">Green microalga</name>
    <name type="synonym">Chlorella protothecoides</name>
    <dbReference type="NCBI Taxonomy" id="3075"/>
    <lineage>
        <taxon>Eukaryota</taxon>
        <taxon>Viridiplantae</taxon>
        <taxon>Chlorophyta</taxon>
        <taxon>core chlorophytes</taxon>
        <taxon>Trebouxiophyceae</taxon>
        <taxon>Chlorellales</taxon>
        <taxon>Chlorellaceae</taxon>
        <taxon>Auxenochlorella</taxon>
    </lineage>
</organism>
<reference evidence="2 3" key="1">
    <citation type="journal article" date="2014" name="BMC Genomics">
        <title>Oil accumulation mechanisms of the oleaginous microalga Chlorella protothecoides revealed through its genome, transcriptomes, and proteomes.</title>
        <authorList>
            <person name="Gao C."/>
            <person name="Wang Y."/>
            <person name="Shen Y."/>
            <person name="Yan D."/>
            <person name="He X."/>
            <person name="Dai J."/>
            <person name="Wu Q."/>
        </authorList>
    </citation>
    <scope>NUCLEOTIDE SEQUENCE [LARGE SCALE GENOMIC DNA]</scope>
    <source>
        <strain evidence="2 3">0710</strain>
    </source>
</reference>
<sequence length="58" mass="6186">MFPSFHLSRRARVGGVDGDAGGGHDEDALVPGLHPLQRRQRVPPLGYLTGVDGAVWGH</sequence>
<dbReference type="Proteomes" id="UP000028924">
    <property type="component" value="Unassembled WGS sequence"/>
</dbReference>
<evidence type="ECO:0000313" key="2">
    <source>
        <dbReference type="EMBL" id="KFM28154.1"/>
    </source>
</evidence>
<evidence type="ECO:0000313" key="3">
    <source>
        <dbReference type="Proteomes" id="UP000028924"/>
    </source>
</evidence>
<keyword evidence="3" id="KW-1185">Reference proteome</keyword>
<dbReference type="GeneID" id="23617299"/>
<dbReference type="EMBL" id="KL662164">
    <property type="protein sequence ID" value="KFM28154.1"/>
    <property type="molecule type" value="Genomic_DNA"/>
</dbReference>
<name>A0A087SR00_AUXPR</name>
<gene>
    <name evidence="2" type="ORF">F751_5908</name>
</gene>